<protein>
    <submittedName>
        <fullName evidence="1 3">Glycoside hydrolase family 71</fullName>
    </submittedName>
</protein>
<dbReference type="CDD" id="cd11577">
    <property type="entry name" value="GH71"/>
    <property type="match status" value="1"/>
</dbReference>
<keyword evidence="5" id="KW-1185">Reference proteome</keyword>
<reference evidence="1" key="1">
    <citation type="submission" date="2021-01" db="EMBL/GenBank/DDBJ databases">
        <title>Outbreak of Burkholderia contaminns endophthalmitis traced to a clinical ventilation system.</title>
        <authorList>
            <person name="Lipuma J."/>
            <person name="Spilker T."/>
            <person name="Kratholm J."/>
        </authorList>
    </citation>
    <scope>NUCLEOTIDE SEQUENCE</scope>
    <source>
        <strain evidence="1">HI4954</strain>
    </source>
</reference>
<dbReference type="Proteomes" id="UP000611459">
    <property type="component" value="Unassembled WGS sequence"/>
</dbReference>
<evidence type="ECO:0000313" key="6">
    <source>
        <dbReference type="Proteomes" id="UP001220209"/>
    </source>
</evidence>
<keyword evidence="1" id="KW-0378">Hydrolase</keyword>
<dbReference type="Proteomes" id="UP001220209">
    <property type="component" value="Chromosome 2"/>
</dbReference>
<dbReference type="GeneID" id="93188905"/>
<evidence type="ECO:0000313" key="2">
    <source>
        <dbReference type="EMBL" id="MBO1833437.1"/>
    </source>
</evidence>
<dbReference type="Proteomes" id="UP000664048">
    <property type="component" value="Unassembled WGS sequence"/>
</dbReference>
<dbReference type="EMBL" id="CP090641">
    <property type="protein sequence ID" value="WFN19460.1"/>
    <property type="molecule type" value="Genomic_DNA"/>
</dbReference>
<reference evidence="2 5" key="2">
    <citation type="submission" date="2021-03" db="EMBL/GenBank/DDBJ databases">
        <title>Clinical course, treatment and visual outcome of an outbreak of Burkholderia contaminans endophthalmitis following cataract surgery.</title>
        <authorList>
            <person name="Lind C."/>
            <person name="Olsen K."/>
            <person name="Angelsen N.K."/>
            <person name="Krefting E.A."/>
            <person name="Fossen K."/>
            <person name="Gravningen K."/>
            <person name="Depoorter E."/>
            <person name="Vandamme P."/>
            <person name="Bertelsen G."/>
        </authorList>
    </citation>
    <scope>NUCLEOTIDE SEQUENCE [LARGE SCALE GENOMIC DNA]</scope>
    <source>
        <strain evidence="2 5">51242556</strain>
    </source>
</reference>
<organism evidence="1 4">
    <name type="scientific">Burkholderia contaminans</name>
    <dbReference type="NCBI Taxonomy" id="488447"/>
    <lineage>
        <taxon>Bacteria</taxon>
        <taxon>Pseudomonadati</taxon>
        <taxon>Pseudomonadota</taxon>
        <taxon>Betaproteobacteria</taxon>
        <taxon>Burkholderiales</taxon>
        <taxon>Burkholderiaceae</taxon>
        <taxon>Burkholderia</taxon>
        <taxon>Burkholderia cepacia complex</taxon>
    </lineage>
</organism>
<gene>
    <name evidence="2" type="ORF">J4M89_29010</name>
    <name evidence="1" type="ORF">JIN94_26360</name>
    <name evidence="3" type="ORF">LXE91_26180</name>
</gene>
<dbReference type="InterPro" id="IPR005197">
    <property type="entry name" value="Glyco_hydro_71"/>
</dbReference>
<evidence type="ECO:0000313" key="3">
    <source>
        <dbReference type="EMBL" id="WFN19460.1"/>
    </source>
</evidence>
<proteinExistence type="predicted"/>
<evidence type="ECO:0000313" key="5">
    <source>
        <dbReference type="Proteomes" id="UP000664048"/>
    </source>
</evidence>
<evidence type="ECO:0000313" key="1">
    <source>
        <dbReference type="EMBL" id="MBK1933416.1"/>
    </source>
</evidence>
<sequence length="455" mass="49946">MKRRSFIATTVAAALTPGELLRARTAEASGAPVTRKVFAHYMVAWPRDGKVTSADQYAQEMQDAMAAGIDGFALNCGGWSAFEPYYKRRVEAMYDAADRFDGAFALFVSADGRAQDELEDIVRTVRGRRAQLMVDGRPMVSAYALGGLEGTHASSLLATAQRLGAYFVPHLFPRTGEREIDANVAADIVERIGPADGYFYFGAAGAPSLLARSTRALAPALRNAGKTFMTPVTPYYRGLPQGTNYRAFETNGFAGMAEEWRAAIESRATWVQIVTWNDWSESTYVAPTGGARQPVVYHARFGPILSHEGYLRASRYYIRWFKTGSPPPIERDELFHFYRLSPAAQGEIAADGAAAPTYPPPDMPQGPLVDRVFVCAFLTHPARLTVRQGGREYHRPLPAGISFVDVPSLPGQPRFTLVRDGRVVLDRTGELAITEHDYSSLYGYYSGWTTGAPSL</sequence>
<dbReference type="RefSeq" id="WP_039344241.1">
    <property type="nucleotide sequence ID" value="NZ_AP018357.1"/>
</dbReference>
<evidence type="ECO:0000313" key="4">
    <source>
        <dbReference type="Proteomes" id="UP000611459"/>
    </source>
</evidence>
<dbReference type="Gene3D" id="3.20.20.80">
    <property type="entry name" value="Glycosidases"/>
    <property type="match status" value="1"/>
</dbReference>
<dbReference type="EMBL" id="JAENIB010000013">
    <property type="protein sequence ID" value="MBK1933416.1"/>
    <property type="molecule type" value="Genomic_DNA"/>
</dbReference>
<reference evidence="3 6" key="3">
    <citation type="submission" date="2021-12" db="EMBL/GenBank/DDBJ databases">
        <title>Genomic and phenotypic characterization of three Burkholderia contaminans isolates recovered from different sources.</title>
        <authorList>
            <person name="Lopez De Volder A."/>
            <person name="Fan Y."/>
            <person name="Nunvar J."/>
            <person name="Herrera T."/>
            <person name="Timp W."/>
            <person name="Degrossi J."/>
        </authorList>
    </citation>
    <scope>NUCLEOTIDE SEQUENCE [LARGE SCALE GENOMIC DNA]</scope>
    <source>
        <strain evidence="3 6">LMG 23361</strain>
    </source>
</reference>
<dbReference type="GO" id="GO:0051118">
    <property type="term" value="F:glucan endo-1,3-alpha-glucosidase activity"/>
    <property type="evidence" value="ECO:0007669"/>
    <property type="project" value="InterPro"/>
</dbReference>
<accession>A0A1E3FMT3</accession>
<dbReference type="Pfam" id="PF03659">
    <property type="entry name" value="Glyco_hydro_71"/>
    <property type="match status" value="1"/>
</dbReference>
<dbReference type="OrthoDB" id="976137at2"/>
<name>A0A1E3FMT3_9BURK</name>
<dbReference type="EMBL" id="JAGEMX010000012">
    <property type="protein sequence ID" value="MBO1833437.1"/>
    <property type="molecule type" value="Genomic_DNA"/>
</dbReference>
<dbReference type="AlphaFoldDB" id="A0A1E3FMT3"/>